<keyword evidence="5 7" id="KW-0949">S-adenosyl-L-methionine</keyword>
<comment type="catalytic activity">
    <reaction evidence="1 7">
        <text>guanosine(46) in tRNA + S-adenosyl-L-methionine = N(7)-methylguanosine(46) in tRNA + S-adenosyl-L-homocysteine</text>
        <dbReference type="Rhea" id="RHEA:42708"/>
        <dbReference type="Rhea" id="RHEA-COMP:10188"/>
        <dbReference type="Rhea" id="RHEA-COMP:10189"/>
        <dbReference type="ChEBI" id="CHEBI:57856"/>
        <dbReference type="ChEBI" id="CHEBI:59789"/>
        <dbReference type="ChEBI" id="CHEBI:74269"/>
        <dbReference type="ChEBI" id="CHEBI:74480"/>
        <dbReference type="EC" id="2.1.1.33"/>
    </reaction>
</comment>
<dbReference type="Pfam" id="PF02390">
    <property type="entry name" value="Methyltransf_4"/>
    <property type="match status" value="1"/>
</dbReference>
<feature type="binding site" evidence="7">
    <location>
        <position position="44"/>
    </location>
    <ligand>
        <name>S-adenosyl-L-methionine</name>
        <dbReference type="ChEBI" id="CHEBI:59789"/>
    </ligand>
</feature>
<evidence type="ECO:0000313" key="8">
    <source>
        <dbReference type="EMBL" id="EFC05215.1"/>
    </source>
</evidence>
<dbReference type="Proteomes" id="UP000005017">
    <property type="component" value="Unassembled WGS sequence"/>
</dbReference>
<keyword evidence="4 7" id="KW-0808">Transferase</keyword>
<evidence type="ECO:0000256" key="4">
    <source>
        <dbReference type="ARBA" id="ARBA00022679"/>
    </source>
</evidence>
<evidence type="ECO:0000256" key="1">
    <source>
        <dbReference type="ARBA" id="ARBA00000142"/>
    </source>
</evidence>
<dbReference type="NCBIfam" id="TIGR00091">
    <property type="entry name" value="tRNA (guanosine(46)-N7)-methyltransferase TrmB"/>
    <property type="match status" value="1"/>
</dbReference>
<gene>
    <name evidence="7 8" type="primary">trmB</name>
    <name evidence="8" type="ORF">HMPREF9013_0498</name>
</gene>
<dbReference type="HAMAP" id="MF_01057">
    <property type="entry name" value="tRNA_methyltr_TrmB"/>
    <property type="match status" value="1"/>
</dbReference>
<dbReference type="UniPathway" id="UPA00989"/>
<dbReference type="PANTHER" id="PTHR23417">
    <property type="entry name" value="3-DEOXY-D-MANNO-OCTULOSONIC-ACID TRANSFERASE/TRNA GUANINE-N 7 - -METHYLTRANSFERASE"/>
    <property type="match status" value="1"/>
</dbReference>
<dbReference type="EMBL" id="ADFR01000016">
    <property type="protein sequence ID" value="EFC05215.1"/>
    <property type="molecule type" value="Genomic_DNA"/>
</dbReference>
<dbReference type="RefSeq" id="WP_006627609.1">
    <property type="nucleotide sequence ID" value="NZ_ADFR01000016.1"/>
</dbReference>
<comment type="pathway">
    <text evidence="7">tRNA modification; N(7)-methylguanine-tRNA biosynthesis.</text>
</comment>
<feature type="binding site" evidence="7">
    <location>
        <position position="69"/>
    </location>
    <ligand>
        <name>S-adenosyl-L-methionine</name>
        <dbReference type="ChEBI" id="CHEBI:59789"/>
    </ligand>
</feature>
<feature type="binding site" evidence="7">
    <location>
        <begin position="194"/>
        <end position="197"/>
    </location>
    <ligand>
        <name>substrate</name>
    </ligand>
</feature>
<dbReference type="EC" id="2.1.1.33" evidence="7"/>
<feature type="binding site" evidence="7">
    <location>
        <position position="125"/>
    </location>
    <ligand>
        <name>substrate</name>
    </ligand>
</feature>
<feature type="binding site" evidence="7">
    <location>
        <position position="99"/>
    </location>
    <ligand>
        <name>S-adenosyl-L-methionine</name>
        <dbReference type="ChEBI" id="CHEBI:59789"/>
    </ligand>
</feature>
<reference evidence="9" key="1">
    <citation type="submission" date="2009-12" db="EMBL/GenBank/DDBJ databases">
        <title>Sequence of Clostridiales genomosp. BVAB3 str. UPII9-5.</title>
        <authorList>
            <person name="Madupu R."/>
            <person name="Durkin A.S."/>
            <person name="Torralba M."/>
            <person name="Methe B."/>
            <person name="Sutton G.G."/>
            <person name="Strausberg R.L."/>
            <person name="Nelson K.E."/>
        </authorList>
    </citation>
    <scope>NUCLEOTIDE SEQUENCE [LARGE SCALE GENOMIC DNA]</scope>
    <source>
        <strain evidence="9">W1219</strain>
    </source>
</reference>
<dbReference type="PROSITE" id="PS51625">
    <property type="entry name" value="SAM_MT_TRMB"/>
    <property type="match status" value="1"/>
</dbReference>
<evidence type="ECO:0000313" key="9">
    <source>
        <dbReference type="Proteomes" id="UP000005017"/>
    </source>
</evidence>
<name>D2MQE6_9FIRM</name>
<evidence type="ECO:0000256" key="7">
    <source>
        <dbReference type="HAMAP-Rule" id="MF_01057"/>
    </source>
</evidence>
<evidence type="ECO:0000256" key="6">
    <source>
        <dbReference type="ARBA" id="ARBA00022694"/>
    </source>
</evidence>
<dbReference type="PANTHER" id="PTHR23417:SF14">
    <property type="entry name" value="PENTACOTRIPEPTIDE-REPEAT REGION OF PRORP DOMAIN-CONTAINING PROTEIN"/>
    <property type="match status" value="1"/>
</dbReference>
<comment type="similarity">
    <text evidence="7">Belongs to the class I-like SAM-binding methyltransferase superfamily. TrmB family.</text>
</comment>
<evidence type="ECO:0000256" key="3">
    <source>
        <dbReference type="ARBA" id="ARBA00022603"/>
    </source>
</evidence>
<dbReference type="eggNOG" id="COG0220">
    <property type="taxonomic scope" value="Bacteria"/>
</dbReference>
<dbReference type="InterPro" id="IPR029063">
    <property type="entry name" value="SAM-dependent_MTases_sf"/>
</dbReference>
<dbReference type="SUPFAM" id="SSF53335">
    <property type="entry name" value="S-adenosyl-L-methionine-dependent methyltransferases"/>
    <property type="match status" value="1"/>
</dbReference>
<sequence>MARMRTKKWAIPWIEDHPDLILQDPEFLKGNWKRKLHGKKLHLEIGTGKGNYLNQMAALYPEDAWVGIEKEAPAIAMAARYSYEENSESFYNKIFVLGDADQVLKWFEAKEIHYLHLNFSDPWPKKYTHKRRLSSQKFLERYRVILADDGEIIMKTDNKGLFEDSLVYFNAAGFRLVEVSVDYRRKEHPEDAITEYERRFMDLGQPIYRCVVQKIR</sequence>
<comment type="function">
    <text evidence="2 7">Catalyzes the formation of N(7)-methylguanine at position 46 (m7G46) in tRNA.</text>
</comment>
<dbReference type="AlphaFoldDB" id="D2MQE6"/>
<dbReference type="STRING" id="679192.HMPREF9013_0498"/>
<dbReference type="InterPro" id="IPR003358">
    <property type="entry name" value="tRNA_(Gua-N-7)_MeTrfase_Trmb"/>
</dbReference>
<dbReference type="GO" id="GO:0043527">
    <property type="term" value="C:tRNA methyltransferase complex"/>
    <property type="evidence" value="ECO:0007669"/>
    <property type="project" value="TreeGrafter"/>
</dbReference>
<proteinExistence type="inferred from homology"/>
<keyword evidence="9" id="KW-1185">Reference proteome</keyword>
<evidence type="ECO:0000256" key="2">
    <source>
        <dbReference type="ARBA" id="ARBA00003015"/>
    </source>
</evidence>
<comment type="caution">
    <text evidence="8">The sequence shown here is derived from an EMBL/GenBank/DDBJ whole genome shotgun (WGS) entry which is preliminary data.</text>
</comment>
<feature type="binding site" evidence="7">
    <location>
        <position position="157"/>
    </location>
    <ligand>
        <name>substrate</name>
    </ligand>
</feature>
<keyword evidence="3 7" id="KW-0489">Methyltransferase</keyword>
<dbReference type="InterPro" id="IPR055361">
    <property type="entry name" value="tRNA_methyltr_TrmB_bact"/>
</dbReference>
<organism evidence="8 9">
    <name type="scientific">Bulleidia extructa W1219</name>
    <dbReference type="NCBI Taxonomy" id="679192"/>
    <lineage>
        <taxon>Bacteria</taxon>
        <taxon>Bacillati</taxon>
        <taxon>Bacillota</taxon>
        <taxon>Erysipelotrichia</taxon>
        <taxon>Erysipelotrichales</taxon>
        <taxon>Erysipelotrichaceae</taxon>
        <taxon>Bulleidia</taxon>
    </lineage>
</organism>
<feature type="binding site" evidence="7">
    <location>
        <position position="121"/>
    </location>
    <ligand>
        <name>S-adenosyl-L-methionine</name>
        <dbReference type="ChEBI" id="CHEBI:59789"/>
    </ligand>
</feature>
<dbReference type="GO" id="GO:0008176">
    <property type="term" value="F:tRNA (guanine(46)-N7)-methyltransferase activity"/>
    <property type="evidence" value="ECO:0007669"/>
    <property type="project" value="UniProtKB-UniRule"/>
</dbReference>
<protein>
    <recommendedName>
        <fullName evidence="7">tRNA (guanine-N(7)-)-methyltransferase</fullName>
        <ecNumber evidence="7">2.1.1.33</ecNumber>
    </recommendedName>
    <alternativeName>
        <fullName evidence="7">tRNA (guanine(46)-N(7))-methyltransferase</fullName>
    </alternativeName>
    <alternativeName>
        <fullName evidence="7">tRNA(m7G46)-methyltransferase</fullName>
    </alternativeName>
</protein>
<dbReference type="NCBIfam" id="NF001080">
    <property type="entry name" value="PRK00121.2-2"/>
    <property type="match status" value="1"/>
</dbReference>
<evidence type="ECO:0000256" key="5">
    <source>
        <dbReference type="ARBA" id="ARBA00022691"/>
    </source>
</evidence>
<accession>D2MQE6</accession>
<comment type="caution">
    <text evidence="7">Lacks conserved residue(s) required for the propagation of feature annotation.</text>
</comment>
<dbReference type="Gene3D" id="3.40.50.150">
    <property type="entry name" value="Vaccinia Virus protein VP39"/>
    <property type="match status" value="1"/>
</dbReference>
<keyword evidence="6 7" id="KW-0819">tRNA processing</keyword>